<keyword evidence="3" id="KW-1185">Reference proteome</keyword>
<proteinExistence type="predicted"/>
<dbReference type="Gene3D" id="2.180.10.10">
    <property type="entry name" value="RHS repeat-associated core"/>
    <property type="match status" value="1"/>
</dbReference>
<dbReference type="PANTHER" id="PTHR32305:SF15">
    <property type="entry name" value="PROTEIN RHSA-RELATED"/>
    <property type="match status" value="1"/>
</dbReference>
<dbReference type="PANTHER" id="PTHR32305">
    <property type="match status" value="1"/>
</dbReference>
<sequence>MNSDVHLRTPSLTVNNGCGWPVRQIAYLRTIAEETPVALVSRQQHDVAGRIIEQWDARLPHPNLTSVYGLAGAPLKVDSVDAGWRLNLPGLAGEILERRDERGSLWRTTYDEQLRVVAVEENAQPNVETFSYADGLADAGQNLRGRLLSHMDQSGGLAMHSYGLAGSTLHDTRTFHDAQAFSSARTFGPLGPVLEQTDAGGHRQQSHYDLAGQLSHVALKIDAATDWQPVLLEAQYNAAGQIILQQTGNGVTSRWHYDPANGRLHRQSATSQQSATLQDFEYAYDRVGNLTRILDHVFTPSYFANQRVDGHREFSYDSLYRLSSASGYDDAAPTDHPGRPEPGNPADRRNYLQTYAYDSGGNLIELRHVRADANLTQRMLIDPNSNRAVRSNELDPQPDFDTLFDRHGNLLTLQPGHPMTWSARDQLTDVTLVKRDNDPDDQEHYRYSQGGRVYKRHDFDSNKHFHEVRYLPGLEIRRKDNGEELHVISVGNARCLHWAASPPSGIPQNQLRYTLEDHLGSCLLELDQLGQTISHEGYYPFGATAWMTARSLIEVAYKFIRYSGKEMDVSGLYYYGARYYAPWVQRWVSADPLGAVDGLNLYAFVGNNPLRYVDAGGGSKAEADIRLSSDFITAVGEFADHTNRVMHNVINQKHLVRNLLVNSAVDVGKGIAGSLLGEAPAAFVDGMVGLVEEVPFLTIGGLTAGNLVGDAVDAIVNPLANMAASKTGLVYGPLIPQTSTMSVTKINSKLGIKEDTKDITSASDFMDQVVNPALDAVLNPEFVMNRIIGSFLSVVPTSLSLFSRAIEVEDIKNGLDPVKVGKIESMYTDWQAAVSEHAASYEAAFKMLGTDVIASSGIGKSAISLASLRQQTQTVQANISQGLAGIAAYRQMNTTDNRYLRAQAHPQNKVHSRLYNWWTHENKM</sequence>
<evidence type="ECO:0000313" key="3">
    <source>
        <dbReference type="Proteomes" id="UP000676035"/>
    </source>
</evidence>
<feature type="region of interest" description="Disordered" evidence="1">
    <location>
        <begin position="327"/>
        <end position="349"/>
    </location>
</feature>
<reference evidence="2 3" key="1">
    <citation type="submission" date="2021-04" db="EMBL/GenBank/DDBJ databases">
        <title>Pseudomonas rustica sp. nov. isolated from raw milk.</title>
        <authorList>
            <person name="Fiedler G."/>
            <person name="Gieschler S."/>
            <person name="Kabisch J."/>
            <person name="Grimmler C."/>
            <person name="Brinks E."/>
            <person name="Wagner N."/>
            <person name="Hetzer B."/>
            <person name="Franz C.M.A.P."/>
            <person name="Boehnlein C."/>
        </authorList>
    </citation>
    <scope>NUCLEOTIDE SEQUENCE [LARGE SCALE GENOMIC DNA]</scope>
    <source>
        <strain evidence="2 3">MBT-4</strain>
    </source>
</reference>
<dbReference type="EMBL" id="JAGYHF010000001">
    <property type="protein sequence ID" value="MBS4077239.1"/>
    <property type="molecule type" value="Genomic_DNA"/>
</dbReference>
<dbReference type="InterPro" id="IPR050708">
    <property type="entry name" value="T6SS_VgrG/RHS"/>
</dbReference>
<dbReference type="Proteomes" id="UP000676035">
    <property type="component" value="Unassembled WGS sequence"/>
</dbReference>
<dbReference type="RefSeq" id="WP_212543913.1">
    <property type="nucleotide sequence ID" value="NZ_JAGYHF010000001.1"/>
</dbReference>
<dbReference type="NCBIfam" id="TIGR03696">
    <property type="entry name" value="Rhs_assc_core"/>
    <property type="match status" value="1"/>
</dbReference>
<protein>
    <submittedName>
        <fullName evidence="2">RHS repeat protein</fullName>
    </submittedName>
</protein>
<dbReference type="InterPro" id="IPR022385">
    <property type="entry name" value="Rhs_assc_core"/>
</dbReference>
<organism evidence="2 3">
    <name type="scientific">Pseudomonas rustica</name>
    <dbReference type="NCBI Taxonomy" id="2827099"/>
    <lineage>
        <taxon>Bacteria</taxon>
        <taxon>Pseudomonadati</taxon>
        <taxon>Pseudomonadota</taxon>
        <taxon>Gammaproteobacteria</taxon>
        <taxon>Pseudomonadales</taxon>
        <taxon>Pseudomonadaceae</taxon>
        <taxon>Pseudomonas</taxon>
    </lineage>
</organism>
<comment type="caution">
    <text evidence="2">The sequence shown here is derived from an EMBL/GenBank/DDBJ whole genome shotgun (WGS) entry which is preliminary data.</text>
</comment>
<accession>A0ABS5MT93</accession>
<evidence type="ECO:0000256" key="1">
    <source>
        <dbReference type="SAM" id="MobiDB-lite"/>
    </source>
</evidence>
<name>A0ABS5MT93_9PSED</name>
<gene>
    <name evidence="2" type="ORF">KFS80_02930</name>
</gene>
<evidence type="ECO:0000313" key="2">
    <source>
        <dbReference type="EMBL" id="MBS4077239.1"/>
    </source>
</evidence>